<evidence type="ECO:0000313" key="6">
    <source>
        <dbReference type="Proteomes" id="UP000694412"/>
    </source>
</evidence>
<feature type="compositionally biased region" description="Polar residues" evidence="3">
    <location>
        <begin position="1"/>
        <end position="25"/>
    </location>
</feature>
<feature type="region of interest" description="Disordered" evidence="3">
    <location>
        <begin position="110"/>
        <end position="132"/>
    </location>
</feature>
<dbReference type="PANTHER" id="PTHR21683">
    <property type="entry name" value="COILED-COIL DOMAIN-CONTAINING PROTEIN 42 LIKE-2-LIKE-RELATED"/>
    <property type="match status" value="1"/>
</dbReference>
<dbReference type="Ensembl" id="ENSCJPT00005027355.1">
    <property type="protein sequence ID" value="ENSCJPP00005019777.1"/>
    <property type="gene ID" value="ENSCJPG00005016005.1"/>
</dbReference>
<evidence type="ECO:0000313" key="5">
    <source>
        <dbReference type="Ensembl" id="ENSCJPP00005019777.1"/>
    </source>
</evidence>
<feature type="region of interest" description="Disordered" evidence="3">
    <location>
        <begin position="576"/>
        <end position="605"/>
    </location>
</feature>
<accession>A0A8C2U1J6</accession>
<gene>
    <name evidence="5" type="primary">CFAP100</name>
</gene>
<organism evidence="5 6">
    <name type="scientific">Coturnix japonica</name>
    <name type="common">Japanese quail</name>
    <name type="synonym">Coturnix coturnix japonica</name>
    <dbReference type="NCBI Taxonomy" id="93934"/>
    <lineage>
        <taxon>Eukaryota</taxon>
        <taxon>Metazoa</taxon>
        <taxon>Chordata</taxon>
        <taxon>Craniata</taxon>
        <taxon>Vertebrata</taxon>
        <taxon>Euteleostomi</taxon>
        <taxon>Archelosauria</taxon>
        <taxon>Archosauria</taxon>
        <taxon>Dinosauria</taxon>
        <taxon>Saurischia</taxon>
        <taxon>Theropoda</taxon>
        <taxon>Coelurosauria</taxon>
        <taxon>Aves</taxon>
        <taxon>Neognathae</taxon>
        <taxon>Galloanserae</taxon>
        <taxon>Galliformes</taxon>
        <taxon>Phasianidae</taxon>
        <taxon>Perdicinae</taxon>
        <taxon>Coturnix</taxon>
    </lineage>
</organism>
<feature type="coiled-coil region" evidence="2">
    <location>
        <begin position="400"/>
        <end position="459"/>
    </location>
</feature>
<feature type="coiled-coil region" evidence="2">
    <location>
        <begin position="517"/>
        <end position="563"/>
    </location>
</feature>
<dbReference type="GO" id="GO:0036064">
    <property type="term" value="C:ciliary basal body"/>
    <property type="evidence" value="ECO:0007669"/>
    <property type="project" value="Ensembl"/>
</dbReference>
<protein>
    <submittedName>
        <fullName evidence="5">Cilia and flagella associated protein 100</fullName>
    </submittedName>
</protein>
<reference evidence="5" key="1">
    <citation type="submission" date="2015-11" db="EMBL/GenBank/DDBJ databases">
        <authorList>
            <consortium name="International Coturnix japonica Genome Analysis Consortium"/>
            <person name="Warren W."/>
            <person name="Burt D.W."/>
            <person name="Antin P.B."/>
            <person name="Lanford R."/>
            <person name="Gros J."/>
            <person name="Wilson R.K."/>
        </authorList>
    </citation>
    <scope>NUCLEOTIDE SEQUENCE [LARGE SCALE GENOMIC DNA]</scope>
</reference>
<dbReference type="Ensembl" id="ENSCJPT00005027357.1">
    <property type="protein sequence ID" value="ENSCJPP00005019779.1"/>
    <property type="gene ID" value="ENSCJPG00005016005.1"/>
</dbReference>
<feature type="region of interest" description="Disordered" evidence="3">
    <location>
        <begin position="1"/>
        <end position="63"/>
    </location>
</feature>
<evidence type="ECO:0000256" key="1">
    <source>
        <dbReference type="ARBA" id="ARBA00023054"/>
    </source>
</evidence>
<dbReference type="AlphaFoldDB" id="A0A8C2U1J6"/>
<evidence type="ECO:0000256" key="2">
    <source>
        <dbReference type="SAM" id="Coils"/>
    </source>
</evidence>
<dbReference type="GeneTree" id="ENSGT00940000153110"/>
<evidence type="ECO:0000256" key="3">
    <source>
        <dbReference type="SAM" id="MobiDB-lite"/>
    </source>
</evidence>
<evidence type="ECO:0000259" key="4">
    <source>
        <dbReference type="Pfam" id="PF13863"/>
    </source>
</evidence>
<keyword evidence="6" id="KW-1185">Reference proteome</keyword>
<sequence>MSSNHSAVSQETHSTHSAGASSESMMPSACEEESVCESLTSEPGMETYLVSEFQEEDEESIHRNPFTVPADIDIFALRSKDRKQAKAEHEKMKTMKIHEKMTCSFKNKAKERGVRKALQKEEEEESRKQATDEERLKALQECLSWKIAMKKDYPLEKESFHDYIRDRRETFLLEYAIAIKKEEIQKLENIARKEERKLEKAEHNLEKDIDIFDEYLKESHKSSVQALKISEKESAAKAKRIVEIHSISSQIMSLRSDITRFENSLREYKTYKDFLYQLSPKEWQEEYEKKHGKQLKTDKESASEKDQDLTIGMSTSGIDVPVSLLSAESLNSSLSYGSKPQVKNLPKHLTTENPHSSEDQESEICLDDDEEPELYFTDPQQLLSVFTEMEEQNFSYLCNFQETEREMHELQHTFINTQQKKDEEQAQLKEASLTLKSTVTKLEERAAELKLKVEDYSSEHKADAQDKMLASLGKKVREIHSHCIGESGEGMEIMEMLAAIEKKLIELLDHLERIPAAKIAEIEKAKRKERRMRLKEEKERQQKQLQEEKLQRALARAQAITERKVSAVIHRNTAHFEDDGTPKHRALKGGRDLTLPGKQPSKSMAPAAREPYSTCVHGAALINTCCLFLCRSPEG</sequence>
<proteinExistence type="predicted"/>
<dbReference type="InterPro" id="IPR025252">
    <property type="entry name" value="DUF4200"/>
</dbReference>
<dbReference type="Pfam" id="PF13863">
    <property type="entry name" value="DUF4200"/>
    <property type="match status" value="1"/>
</dbReference>
<name>A0A8C2U1J6_COTJA</name>
<dbReference type="InterPro" id="IPR051147">
    <property type="entry name" value="CFAP_domain-containing"/>
</dbReference>
<feature type="domain" description="DUF4200" evidence="4">
    <location>
        <begin position="163"/>
        <end position="281"/>
    </location>
</feature>
<reference evidence="5" key="2">
    <citation type="submission" date="2025-05" db="UniProtKB">
        <authorList>
            <consortium name="Ensembl"/>
        </authorList>
    </citation>
    <scope>IDENTIFICATION</scope>
</reference>
<feature type="region of interest" description="Disordered" evidence="3">
    <location>
        <begin position="335"/>
        <end position="361"/>
    </location>
</feature>
<dbReference type="PANTHER" id="PTHR21683:SF3">
    <property type="entry name" value="CILIA AND FLAGELLA ASSOCIATED PROTEIN 100"/>
    <property type="match status" value="1"/>
</dbReference>
<feature type="coiled-coil region" evidence="2">
    <location>
        <begin position="177"/>
        <end position="211"/>
    </location>
</feature>
<keyword evidence="1 2" id="KW-0175">Coiled coil</keyword>
<dbReference type="Proteomes" id="UP000694412">
    <property type="component" value="Chromosome 12"/>
</dbReference>